<feature type="domain" description="Extradiol ring-cleavage dioxygenase class III enzyme subunit B" evidence="6">
    <location>
        <begin position="33"/>
        <end position="233"/>
    </location>
</feature>
<dbReference type="GO" id="GO:0008270">
    <property type="term" value="F:zinc ion binding"/>
    <property type="evidence" value="ECO:0007669"/>
    <property type="project" value="InterPro"/>
</dbReference>
<proteinExistence type="inferred from homology"/>
<keyword evidence="3" id="KW-0479">Metal-binding</keyword>
<dbReference type="PIRSF" id="PIRSF006157">
    <property type="entry name" value="Doxgns_DODA"/>
    <property type="match status" value="1"/>
</dbReference>
<dbReference type="SUPFAM" id="SSF53213">
    <property type="entry name" value="LigB-like"/>
    <property type="match status" value="1"/>
</dbReference>
<dbReference type="GO" id="GO:0008198">
    <property type="term" value="F:ferrous iron binding"/>
    <property type="evidence" value="ECO:0007669"/>
    <property type="project" value="InterPro"/>
</dbReference>
<dbReference type="STRING" id="265719.SAMN04488509_10364"/>
<dbReference type="EMBL" id="FNAG01000003">
    <property type="protein sequence ID" value="SDD52513.1"/>
    <property type="molecule type" value="Genomic_DNA"/>
</dbReference>
<evidence type="ECO:0000256" key="4">
    <source>
        <dbReference type="ARBA" id="ARBA00022833"/>
    </source>
</evidence>
<organism evidence="7 8">
    <name type="scientific">Aquimonas voraii</name>
    <dbReference type="NCBI Taxonomy" id="265719"/>
    <lineage>
        <taxon>Bacteria</taxon>
        <taxon>Pseudomonadati</taxon>
        <taxon>Pseudomonadota</taxon>
        <taxon>Gammaproteobacteria</taxon>
        <taxon>Lysobacterales</taxon>
        <taxon>Lysobacteraceae</taxon>
        <taxon>Aquimonas</taxon>
    </lineage>
</organism>
<gene>
    <name evidence="7" type="ORF">SAMN04488509_10364</name>
</gene>
<keyword evidence="4" id="KW-0862">Zinc</keyword>
<comment type="similarity">
    <text evidence="2">Belongs to the DODA-type extradiol aromatic ring-opening dioxygenase family.</text>
</comment>
<keyword evidence="8" id="KW-1185">Reference proteome</keyword>
<dbReference type="Gene3D" id="3.40.830.10">
    <property type="entry name" value="LigB-like"/>
    <property type="match status" value="1"/>
</dbReference>
<evidence type="ECO:0000256" key="2">
    <source>
        <dbReference type="ARBA" id="ARBA00007581"/>
    </source>
</evidence>
<evidence type="ECO:0000313" key="8">
    <source>
        <dbReference type="Proteomes" id="UP000199603"/>
    </source>
</evidence>
<accession>A0A1G6VGM2</accession>
<dbReference type="GO" id="GO:0016702">
    <property type="term" value="F:oxidoreductase activity, acting on single donors with incorporation of molecular oxygen, incorporation of two atoms of oxygen"/>
    <property type="evidence" value="ECO:0007669"/>
    <property type="project" value="UniProtKB-ARBA"/>
</dbReference>
<sequence>MPLAPSLFVSHGAPTFALAQSSPALALRAFGKAQPRPRAVVVVSAHWQTPGLRVQAAEWPSTVHDFGGFPEALYRLRYPAPGAPGLAAEVQDLLVAGGLPAQLDQARGFDHGAWVPLMHLLPEAEVPVLQVSLPQMAGPALAYRLGEVLRPLREQGVWVLGSGSLTHNLHELQSPQSPPAAYAQAFVEGVERALANGDVDTLIHYRQRIEGGARAHPSEEHYLPLLVAVGAARPGERPRRIASGIEYGVLSMAAFAYGAEAGVLLSA</sequence>
<keyword evidence="5" id="KW-0560">Oxidoreductase</keyword>
<reference evidence="7 8" key="1">
    <citation type="submission" date="2016-10" db="EMBL/GenBank/DDBJ databases">
        <authorList>
            <person name="de Groot N.N."/>
        </authorList>
    </citation>
    <scope>NUCLEOTIDE SEQUENCE [LARGE SCALE GENOMIC DNA]</scope>
    <source>
        <strain evidence="7 8">DSM 16957</strain>
    </source>
</reference>
<keyword evidence="7" id="KW-0223">Dioxygenase</keyword>
<protein>
    <submittedName>
        <fullName evidence="7">Aromatic ring-opening dioxygenase, catalytic subunit, LigB family</fullName>
    </submittedName>
</protein>
<evidence type="ECO:0000256" key="1">
    <source>
        <dbReference type="ARBA" id="ARBA00001947"/>
    </source>
</evidence>
<evidence type="ECO:0000256" key="5">
    <source>
        <dbReference type="ARBA" id="ARBA00023002"/>
    </source>
</evidence>
<dbReference type="InterPro" id="IPR014436">
    <property type="entry name" value="Extradiol_dOase_DODA"/>
</dbReference>
<dbReference type="CDD" id="cd07363">
    <property type="entry name" value="45_DOPA_Dioxygenase"/>
    <property type="match status" value="1"/>
</dbReference>
<evidence type="ECO:0000313" key="7">
    <source>
        <dbReference type="EMBL" id="SDD52513.1"/>
    </source>
</evidence>
<dbReference type="AlphaFoldDB" id="A0A1G6VGM2"/>
<dbReference type="PANTHER" id="PTHR30096">
    <property type="entry name" value="4,5-DOPA DIOXYGENASE EXTRADIOL-LIKE PROTEIN"/>
    <property type="match status" value="1"/>
</dbReference>
<evidence type="ECO:0000256" key="3">
    <source>
        <dbReference type="ARBA" id="ARBA00022723"/>
    </source>
</evidence>
<dbReference type="OrthoDB" id="9790889at2"/>
<evidence type="ECO:0000259" key="6">
    <source>
        <dbReference type="Pfam" id="PF02900"/>
    </source>
</evidence>
<name>A0A1G6VGM2_9GAMM</name>
<comment type="cofactor">
    <cofactor evidence="1">
        <name>Zn(2+)</name>
        <dbReference type="ChEBI" id="CHEBI:29105"/>
    </cofactor>
</comment>
<dbReference type="Proteomes" id="UP000199603">
    <property type="component" value="Unassembled WGS sequence"/>
</dbReference>
<dbReference type="PANTHER" id="PTHR30096:SF0">
    <property type="entry name" value="4,5-DOPA DIOXYGENASE EXTRADIOL-LIKE PROTEIN"/>
    <property type="match status" value="1"/>
</dbReference>
<dbReference type="Pfam" id="PF02900">
    <property type="entry name" value="LigB"/>
    <property type="match status" value="1"/>
</dbReference>
<dbReference type="RefSeq" id="WP_091241074.1">
    <property type="nucleotide sequence ID" value="NZ_FNAG01000003.1"/>
</dbReference>
<dbReference type="InterPro" id="IPR004183">
    <property type="entry name" value="Xdiol_dOase_suB"/>
</dbReference>